<proteinExistence type="inferred from homology"/>
<dbReference type="Proteomes" id="UP000610966">
    <property type="component" value="Unassembled WGS sequence"/>
</dbReference>
<dbReference type="Gene3D" id="3.40.50.620">
    <property type="entry name" value="HUPs"/>
    <property type="match status" value="1"/>
</dbReference>
<evidence type="ECO:0000313" key="5">
    <source>
        <dbReference type="Proteomes" id="UP000610966"/>
    </source>
</evidence>
<protein>
    <recommendedName>
        <fullName evidence="3">Phosphoadenosine phosphosulphate reductase domain-containing protein</fullName>
    </recommendedName>
</protein>
<name>A0A8J3VY24_9ACTN</name>
<dbReference type="PANTHER" id="PTHR46509:SF1">
    <property type="entry name" value="PHOSPHOADENOSINE PHOSPHOSULFATE REDUCTASE"/>
    <property type="match status" value="1"/>
</dbReference>
<sequence length="178" mass="19774">MSFDDLEIGEIAMDLDDQEPEDVIEWAFDALGDRVEVVTVLQIDGMVVLDMATKIRPDVRVITVDTGRLPQETYAFIEQVRERYPQILEPEGPRVQSVQTAVDRGRVNQVPTLRRTRKDRVLYQAPGLGVIFHQPGAVVLPGDEQQFSTIPGVHVAEYLFGVARDVGVTFLGGDPCLG</sequence>
<dbReference type="EMBL" id="BOOG01000015">
    <property type="protein sequence ID" value="GIH69529.1"/>
    <property type="molecule type" value="Genomic_DNA"/>
</dbReference>
<evidence type="ECO:0000256" key="1">
    <source>
        <dbReference type="ARBA" id="ARBA00009732"/>
    </source>
</evidence>
<dbReference type="Pfam" id="PF01507">
    <property type="entry name" value="PAPS_reduct"/>
    <property type="match status" value="1"/>
</dbReference>
<accession>A0A8J3VY24</accession>
<feature type="domain" description="Phosphoadenosine phosphosulphate reductase" evidence="3">
    <location>
        <begin position="43"/>
        <end position="86"/>
    </location>
</feature>
<dbReference type="PANTHER" id="PTHR46509">
    <property type="entry name" value="PHOSPHOADENOSINE PHOSPHOSULFATE REDUCTASE"/>
    <property type="match status" value="1"/>
</dbReference>
<keyword evidence="5" id="KW-1185">Reference proteome</keyword>
<evidence type="ECO:0000313" key="4">
    <source>
        <dbReference type="EMBL" id="GIH69529.1"/>
    </source>
</evidence>
<evidence type="ECO:0000256" key="2">
    <source>
        <dbReference type="ARBA" id="ARBA00024327"/>
    </source>
</evidence>
<reference evidence="4" key="1">
    <citation type="submission" date="2021-01" db="EMBL/GenBank/DDBJ databases">
        <title>Whole genome shotgun sequence of Sphaerimonospora thailandensis NBRC 107569.</title>
        <authorList>
            <person name="Komaki H."/>
            <person name="Tamura T."/>
        </authorList>
    </citation>
    <scope>NUCLEOTIDE SEQUENCE</scope>
    <source>
        <strain evidence="4">NBRC 107569</strain>
    </source>
</reference>
<dbReference type="GO" id="GO:0004604">
    <property type="term" value="F:phosphoadenylyl-sulfate reductase (thioredoxin) activity"/>
    <property type="evidence" value="ECO:0007669"/>
    <property type="project" value="TreeGrafter"/>
</dbReference>
<dbReference type="RefSeq" id="WP_239089481.1">
    <property type="nucleotide sequence ID" value="NZ_BOOG01000015.1"/>
</dbReference>
<dbReference type="AlphaFoldDB" id="A0A8J3VY24"/>
<comment type="pathway">
    <text evidence="2">Sulfur metabolism; hydrogen sulfide biosynthesis; sulfite from sulfate.</text>
</comment>
<evidence type="ECO:0000259" key="3">
    <source>
        <dbReference type="Pfam" id="PF01507"/>
    </source>
</evidence>
<dbReference type="GO" id="GO:0019379">
    <property type="term" value="P:sulfate assimilation, phosphoadenylyl sulfate reduction by phosphoadenylyl-sulfate reductase (thioredoxin)"/>
    <property type="evidence" value="ECO:0007669"/>
    <property type="project" value="TreeGrafter"/>
</dbReference>
<comment type="similarity">
    <text evidence="1">Belongs to the PAPS reductase family. CysH subfamily.</text>
</comment>
<dbReference type="GO" id="GO:0005737">
    <property type="term" value="C:cytoplasm"/>
    <property type="evidence" value="ECO:0007669"/>
    <property type="project" value="TreeGrafter"/>
</dbReference>
<comment type="caution">
    <text evidence="4">The sequence shown here is derived from an EMBL/GenBank/DDBJ whole genome shotgun (WGS) entry which is preliminary data.</text>
</comment>
<dbReference type="InterPro" id="IPR014729">
    <property type="entry name" value="Rossmann-like_a/b/a_fold"/>
</dbReference>
<dbReference type="SUPFAM" id="SSF52402">
    <property type="entry name" value="Adenine nucleotide alpha hydrolases-like"/>
    <property type="match status" value="1"/>
</dbReference>
<gene>
    <name evidence="4" type="ORF">Mth01_17820</name>
</gene>
<organism evidence="4 5">
    <name type="scientific">Sphaerimonospora thailandensis</name>
    <dbReference type="NCBI Taxonomy" id="795644"/>
    <lineage>
        <taxon>Bacteria</taxon>
        <taxon>Bacillati</taxon>
        <taxon>Actinomycetota</taxon>
        <taxon>Actinomycetes</taxon>
        <taxon>Streptosporangiales</taxon>
        <taxon>Streptosporangiaceae</taxon>
        <taxon>Sphaerimonospora</taxon>
    </lineage>
</organism>
<dbReference type="InterPro" id="IPR002500">
    <property type="entry name" value="PAPS_reduct_dom"/>
</dbReference>